<evidence type="ECO:0000256" key="3">
    <source>
        <dbReference type="ARBA" id="ARBA00023125"/>
    </source>
</evidence>
<comment type="subcellular location">
    <subcellularLocation>
        <location evidence="1">Nucleus</location>
    </subcellularLocation>
</comment>
<accession>A0AAV5KFQ0</accession>
<dbReference type="GO" id="GO:0005634">
    <property type="term" value="C:nucleus"/>
    <property type="evidence" value="ECO:0007669"/>
    <property type="project" value="UniProtKB-SubCell"/>
</dbReference>
<comment type="caution">
    <text evidence="7">The sequence shown here is derived from an EMBL/GenBank/DDBJ whole genome shotgun (WGS) entry which is preliminary data.</text>
</comment>
<keyword evidence="4" id="KW-0804">Transcription</keyword>
<dbReference type="Proteomes" id="UP001054252">
    <property type="component" value="Unassembled WGS sequence"/>
</dbReference>
<evidence type="ECO:0000313" key="8">
    <source>
        <dbReference type="Proteomes" id="UP001054252"/>
    </source>
</evidence>
<dbReference type="SUPFAM" id="SSF101936">
    <property type="entry name" value="DNA-binding pseudobarrel domain"/>
    <property type="match status" value="2"/>
</dbReference>
<evidence type="ECO:0000256" key="4">
    <source>
        <dbReference type="ARBA" id="ARBA00023163"/>
    </source>
</evidence>
<dbReference type="AlphaFoldDB" id="A0AAV5KFQ0"/>
<dbReference type="InterPro" id="IPR015300">
    <property type="entry name" value="DNA-bd_pseudobarrel_sf"/>
</dbReference>
<gene>
    <name evidence="7" type="ORF">SLEP1_g33105</name>
</gene>
<reference evidence="7 8" key="1">
    <citation type="journal article" date="2021" name="Commun. Biol.">
        <title>The genome of Shorea leprosula (Dipterocarpaceae) highlights the ecological relevance of drought in aseasonal tropical rainforests.</title>
        <authorList>
            <person name="Ng K.K.S."/>
            <person name="Kobayashi M.J."/>
            <person name="Fawcett J.A."/>
            <person name="Hatakeyama M."/>
            <person name="Paape T."/>
            <person name="Ng C.H."/>
            <person name="Ang C.C."/>
            <person name="Tnah L.H."/>
            <person name="Lee C.T."/>
            <person name="Nishiyama T."/>
            <person name="Sese J."/>
            <person name="O'Brien M.J."/>
            <person name="Copetti D."/>
            <person name="Mohd Noor M.I."/>
            <person name="Ong R.C."/>
            <person name="Putra M."/>
            <person name="Sireger I.Z."/>
            <person name="Indrioko S."/>
            <person name="Kosugi Y."/>
            <person name="Izuno A."/>
            <person name="Isagi Y."/>
            <person name="Lee S.L."/>
            <person name="Shimizu K.K."/>
        </authorList>
    </citation>
    <scope>NUCLEOTIDE SEQUENCE [LARGE SCALE GENOMIC DNA]</scope>
    <source>
        <strain evidence="7">214</strain>
    </source>
</reference>
<evidence type="ECO:0000313" key="7">
    <source>
        <dbReference type="EMBL" id="GKV23369.1"/>
    </source>
</evidence>
<sequence>MSPPVEMMNKISSIEGYDGCDPELVMQKRLLRSDLDPDQNRLLIPWRRYDNLNFLTHDELRRMEKFRESHYKDPEDDLRVLLVEPCFEETELSLRKWCSFGKHVEYFLIKGWWSVVERNEFKVGDAVQLWKFRRFNQLCFALILHSEELVSKMQELNKSDVKNEKIWKAVMKAAGDEYDIEIMELMRAFASHEIPEEKLIQIPEEKLIQAMEEYKKQQINLDGPRGCCQKKSHEHGQSSESAEDKKLKRSNKEKVGVDIGEGKILPVEMMNKVRNIEGYDGKDSVRFVVEKKLENSDIATGQNRFLIPRSQSNLHFLKAEELRRMEKYRKSKDSEDDLRVLLVEPCLKESSISLREWCNGSGMAYLLTRGWSSVVRRNKLNEGDVVQLWTFRCCKQLCLALVIVERAISKV</sequence>
<keyword evidence="5" id="KW-0539">Nucleus</keyword>
<feature type="region of interest" description="Disordered" evidence="6">
    <location>
        <begin position="222"/>
        <end position="252"/>
    </location>
</feature>
<dbReference type="InterPro" id="IPR005508">
    <property type="entry name" value="At2g31720-like"/>
</dbReference>
<protein>
    <recommendedName>
        <fullName evidence="9">B3 domain-containing protein</fullName>
    </recommendedName>
</protein>
<keyword evidence="2" id="KW-0805">Transcription regulation</keyword>
<dbReference type="Pfam" id="PF03754">
    <property type="entry name" value="At2g31720-like"/>
    <property type="match status" value="2"/>
</dbReference>
<keyword evidence="8" id="KW-1185">Reference proteome</keyword>
<keyword evidence="3" id="KW-0238">DNA-binding</keyword>
<name>A0AAV5KFQ0_9ROSI</name>
<proteinExistence type="predicted"/>
<dbReference type="Gene3D" id="2.40.330.10">
    <property type="entry name" value="DNA-binding pseudobarrel domain"/>
    <property type="match status" value="2"/>
</dbReference>
<evidence type="ECO:0008006" key="9">
    <source>
        <dbReference type="Google" id="ProtNLM"/>
    </source>
</evidence>
<dbReference type="GO" id="GO:0003677">
    <property type="term" value="F:DNA binding"/>
    <property type="evidence" value="ECO:0007669"/>
    <property type="project" value="UniProtKB-KW"/>
</dbReference>
<organism evidence="7 8">
    <name type="scientific">Rubroshorea leprosula</name>
    <dbReference type="NCBI Taxonomy" id="152421"/>
    <lineage>
        <taxon>Eukaryota</taxon>
        <taxon>Viridiplantae</taxon>
        <taxon>Streptophyta</taxon>
        <taxon>Embryophyta</taxon>
        <taxon>Tracheophyta</taxon>
        <taxon>Spermatophyta</taxon>
        <taxon>Magnoliopsida</taxon>
        <taxon>eudicotyledons</taxon>
        <taxon>Gunneridae</taxon>
        <taxon>Pentapetalae</taxon>
        <taxon>rosids</taxon>
        <taxon>malvids</taxon>
        <taxon>Malvales</taxon>
        <taxon>Dipterocarpaceae</taxon>
        <taxon>Rubroshorea</taxon>
    </lineage>
</organism>
<evidence type="ECO:0000256" key="1">
    <source>
        <dbReference type="ARBA" id="ARBA00004123"/>
    </source>
</evidence>
<evidence type="ECO:0000256" key="2">
    <source>
        <dbReference type="ARBA" id="ARBA00023015"/>
    </source>
</evidence>
<dbReference type="PANTHER" id="PTHR31541:SF60">
    <property type="entry name" value="TF-B3 DOMAIN-CONTAINING PROTEIN"/>
    <property type="match status" value="1"/>
</dbReference>
<dbReference type="PANTHER" id="PTHR31541">
    <property type="entry name" value="B3 DOMAIN PLANT PROTEIN-RELATED"/>
    <property type="match status" value="1"/>
</dbReference>
<evidence type="ECO:0000256" key="5">
    <source>
        <dbReference type="ARBA" id="ARBA00023242"/>
    </source>
</evidence>
<dbReference type="EMBL" id="BPVZ01000062">
    <property type="protein sequence ID" value="GKV23369.1"/>
    <property type="molecule type" value="Genomic_DNA"/>
</dbReference>
<feature type="compositionally biased region" description="Basic and acidic residues" evidence="6">
    <location>
        <begin position="234"/>
        <end position="252"/>
    </location>
</feature>
<evidence type="ECO:0000256" key="6">
    <source>
        <dbReference type="SAM" id="MobiDB-lite"/>
    </source>
</evidence>